<evidence type="ECO:0000313" key="5">
    <source>
        <dbReference type="Proteomes" id="UP000216173"/>
    </source>
</evidence>
<accession>A0A271VPZ6</accession>
<dbReference type="Pfam" id="PF26109">
    <property type="entry name" value="WHD_BrxR"/>
    <property type="match status" value="1"/>
</dbReference>
<dbReference type="PROSITE" id="PS52050">
    <property type="entry name" value="WYL"/>
    <property type="match status" value="1"/>
</dbReference>
<evidence type="ECO:0000259" key="3">
    <source>
        <dbReference type="Pfam" id="PF26109"/>
    </source>
</evidence>
<dbReference type="InterPro" id="IPR059019">
    <property type="entry name" value="WHD_CapW"/>
</dbReference>
<dbReference type="Pfam" id="PF13280">
    <property type="entry name" value="WYL"/>
    <property type="match status" value="1"/>
</dbReference>
<evidence type="ECO:0000313" key="4">
    <source>
        <dbReference type="EMBL" id="PAR20243.1"/>
    </source>
</evidence>
<feature type="domain" description="WYL" evidence="1">
    <location>
        <begin position="105"/>
        <end position="168"/>
    </location>
</feature>
<dbReference type="AlphaFoldDB" id="A0A271VPZ6"/>
<sequence>MQRLKFIERQLLWGRGLKTRMLVDSYGISRYQAIKDIKLYIEMHPNNLAPYEPTEKSYRPAYAFTPKLISQDPIEVVRAGGFNCIEGNEVATVPLLHRRIIDGVIPSILAAIDNKSDIETIYASSSTPIGKRRRMHPKVIIYTSNRLHIRAYCYEHKEYRDFVLSRILTKPKHLKPKTLPIDDINYAEKIEIELFVNPALSEEGQGLIRREYGLLENRKVSVRKCLVQYFLQANAIPASKKQLEESESSPWSFPVISNYQDFW</sequence>
<feature type="domain" description="DNA-binding transcriptional repressor CapW winged helix-turn-helix" evidence="3">
    <location>
        <begin position="2"/>
        <end position="75"/>
    </location>
</feature>
<dbReference type="Proteomes" id="UP000216173">
    <property type="component" value="Unassembled WGS sequence"/>
</dbReference>
<dbReference type="EMBL" id="NMSH01000020">
    <property type="protein sequence ID" value="PAR20243.1"/>
    <property type="molecule type" value="Genomic_DNA"/>
</dbReference>
<feature type="domain" description="DNA-binding transcriptional repressor CapW C-terminal dimerisation" evidence="2">
    <location>
        <begin position="190"/>
        <end position="244"/>
    </location>
</feature>
<evidence type="ECO:0000259" key="1">
    <source>
        <dbReference type="Pfam" id="PF13280"/>
    </source>
</evidence>
<dbReference type="Pfam" id="PF26107">
    <property type="entry name" value="BrxR_CTD"/>
    <property type="match status" value="1"/>
</dbReference>
<name>A0A271VPZ6_VIBMT</name>
<proteinExistence type="predicted"/>
<evidence type="ECO:0000259" key="2">
    <source>
        <dbReference type="Pfam" id="PF26107"/>
    </source>
</evidence>
<protein>
    <submittedName>
        <fullName evidence="4">WYL domain-containing protein</fullName>
    </submittedName>
</protein>
<comment type="caution">
    <text evidence="4">The sequence shown here is derived from an EMBL/GenBank/DDBJ whole genome shotgun (WGS) entry which is preliminary data.</text>
</comment>
<reference evidence="5" key="1">
    <citation type="submission" date="2017-07" db="EMBL/GenBank/DDBJ databases">
        <authorList>
            <person name="Boucher Y."/>
            <person name="Orata F.D."/>
        </authorList>
    </citation>
    <scope>NUCLEOTIDE SEQUENCE [LARGE SCALE GENOMIC DNA]</scope>
    <source>
        <strain evidence="5">OYP9E10</strain>
    </source>
</reference>
<organism evidence="4 5">
    <name type="scientific">Vibrio metoecus</name>
    <dbReference type="NCBI Taxonomy" id="1481663"/>
    <lineage>
        <taxon>Bacteria</taxon>
        <taxon>Pseudomonadati</taxon>
        <taxon>Pseudomonadota</taxon>
        <taxon>Gammaproteobacteria</taxon>
        <taxon>Vibrionales</taxon>
        <taxon>Vibrionaceae</taxon>
        <taxon>Vibrio</taxon>
    </lineage>
</organism>
<gene>
    <name evidence="4" type="ORF">CGU03_12805</name>
</gene>
<dbReference type="InterPro" id="IPR059020">
    <property type="entry name" value="CapW_CTD"/>
</dbReference>
<dbReference type="InterPro" id="IPR026881">
    <property type="entry name" value="WYL_dom"/>
</dbReference>